<comment type="caution">
    <text evidence="3">The sequence shown here is derived from an EMBL/GenBank/DDBJ whole genome shotgun (WGS) entry which is preliminary data.</text>
</comment>
<organism evidence="3 4">
    <name type="scientific">Glutamicibacter soli</name>
    <dbReference type="NCBI Taxonomy" id="453836"/>
    <lineage>
        <taxon>Bacteria</taxon>
        <taxon>Bacillati</taxon>
        <taxon>Actinomycetota</taxon>
        <taxon>Actinomycetes</taxon>
        <taxon>Micrococcales</taxon>
        <taxon>Micrococcaceae</taxon>
        <taxon>Glutamicibacter</taxon>
    </lineage>
</organism>
<feature type="signal peptide" evidence="2">
    <location>
        <begin position="1"/>
        <end position="33"/>
    </location>
</feature>
<gene>
    <name evidence="3" type="ORF">GT020_16680</name>
</gene>
<reference evidence="3 4" key="1">
    <citation type="submission" date="2020-01" db="EMBL/GenBank/DDBJ databases">
        <title>Glutamicibacter soli M275.</title>
        <authorList>
            <person name="Meng X."/>
        </authorList>
    </citation>
    <scope>NUCLEOTIDE SEQUENCE [LARGE SCALE GENOMIC DNA]</scope>
    <source>
        <strain evidence="3 4">M275</strain>
    </source>
</reference>
<feature type="compositionally biased region" description="Low complexity" evidence="1">
    <location>
        <begin position="31"/>
        <end position="49"/>
    </location>
</feature>
<evidence type="ECO:0000256" key="2">
    <source>
        <dbReference type="SAM" id="SignalP"/>
    </source>
</evidence>
<feature type="region of interest" description="Disordered" evidence="1">
    <location>
        <begin position="31"/>
        <end position="51"/>
    </location>
</feature>
<feature type="region of interest" description="Disordered" evidence="1">
    <location>
        <begin position="167"/>
        <end position="193"/>
    </location>
</feature>
<evidence type="ECO:0000313" key="4">
    <source>
        <dbReference type="Proteomes" id="UP000477543"/>
    </source>
</evidence>
<keyword evidence="2" id="KW-0732">Signal</keyword>
<dbReference type="EMBL" id="WYDN01000021">
    <property type="protein sequence ID" value="NAZ17681.1"/>
    <property type="molecule type" value="Genomic_DNA"/>
</dbReference>
<protein>
    <recommendedName>
        <fullName evidence="5">Lipoprotein</fullName>
    </recommendedName>
</protein>
<dbReference type="RefSeq" id="WP_161450039.1">
    <property type="nucleotide sequence ID" value="NZ_WYDN01000021.1"/>
</dbReference>
<feature type="chain" id="PRO_5026671404" description="Lipoprotein" evidence="2">
    <location>
        <begin position="34"/>
        <end position="193"/>
    </location>
</feature>
<name>A0A6L9G7H4_9MICC</name>
<dbReference type="PROSITE" id="PS51257">
    <property type="entry name" value="PROKAR_LIPOPROTEIN"/>
    <property type="match status" value="1"/>
</dbReference>
<evidence type="ECO:0000256" key="1">
    <source>
        <dbReference type="SAM" id="MobiDB-lite"/>
    </source>
</evidence>
<evidence type="ECO:0000313" key="3">
    <source>
        <dbReference type="EMBL" id="NAZ17681.1"/>
    </source>
</evidence>
<evidence type="ECO:0008006" key="5">
    <source>
        <dbReference type="Google" id="ProtNLM"/>
    </source>
</evidence>
<accession>A0A6L9G7H4</accession>
<sequence>MRSTHTARRLPVTMAASAAVVALLLTGCGQQQAAPQDSPTPTQTSTSGADVDDSALLDANEQLAAQLGDEYVQGWIQDGTLHVAATSEAAVQAIEQAGAVGHLVDFSNAQLREGISQIMAWQAKQEPRLRSAIHAYTLNPRTGGLTLAVDPSQRQAVQDALAKDNPVGTIPLDFTDSSGPASPAPATVGTPSG</sequence>
<dbReference type="AlphaFoldDB" id="A0A6L9G7H4"/>
<dbReference type="Proteomes" id="UP000477543">
    <property type="component" value="Unassembled WGS sequence"/>
</dbReference>
<proteinExistence type="predicted"/>